<keyword evidence="3" id="KW-1185">Reference proteome</keyword>
<evidence type="ECO:0008006" key="4">
    <source>
        <dbReference type="Google" id="ProtNLM"/>
    </source>
</evidence>
<feature type="region of interest" description="Disordered" evidence="1">
    <location>
        <begin position="1"/>
        <end position="21"/>
    </location>
</feature>
<dbReference type="Proteomes" id="UP000215767">
    <property type="component" value="Unassembled WGS sequence"/>
</dbReference>
<gene>
    <name evidence="2" type="ORF">CAL28_28775</name>
</gene>
<name>A0A261UNZ3_9BORD</name>
<proteinExistence type="predicted"/>
<protein>
    <recommendedName>
        <fullName evidence="4">Peptidase C39-like domain-containing protein</fullName>
    </recommendedName>
</protein>
<organism evidence="2 3">
    <name type="scientific">Bordetella genomosp. 11</name>
    <dbReference type="NCBI Taxonomy" id="1416808"/>
    <lineage>
        <taxon>Bacteria</taxon>
        <taxon>Pseudomonadati</taxon>
        <taxon>Pseudomonadota</taxon>
        <taxon>Betaproteobacteria</taxon>
        <taxon>Burkholderiales</taxon>
        <taxon>Alcaligenaceae</taxon>
        <taxon>Bordetella</taxon>
    </lineage>
</organism>
<comment type="caution">
    <text evidence="2">The sequence shown here is derived from an EMBL/GenBank/DDBJ whole genome shotgun (WGS) entry which is preliminary data.</text>
</comment>
<dbReference type="OrthoDB" id="6445402at2"/>
<dbReference type="AlphaFoldDB" id="A0A261UNZ3"/>
<dbReference type="EMBL" id="NEVS01000004">
    <property type="protein sequence ID" value="OZI63092.1"/>
    <property type="molecule type" value="Genomic_DNA"/>
</dbReference>
<dbReference type="RefSeq" id="WP_094844368.1">
    <property type="nucleotide sequence ID" value="NZ_NEVS01000004.1"/>
</dbReference>
<reference evidence="3" key="1">
    <citation type="submission" date="2017-05" db="EMBL/GenBank/DDBJ databases">
        <title>Complete and WGS of Bordetella genogroups.</title>
        <authorList>
            <person name="Spilker T."/>
            <person name="Lipuma J."/>
        </authorList>
    </citation>
    <scope>NUCLEOTIDE SEQUENCE [LARGE SCALE GENOMIC DNA]</scope>
    <source>
        <strain evidence="3">AU8856</strain>
    </source>
</reference>
<evidence type="ECO:0000313" key="2">
    <source>
        <dbReference type="EMBL" id="OZI63092.1"/>
    </source>
</evidence>
<accession>A0A261UNZ3</accession>
<evidence type="ECO:0000256" key="1">
    <source>
        <dbReference type="SAM" id="MobiDB-lite"/>
    </source>
</evidence>
<feature type="compositionally biased region" description="Acidic residues" evidence="1">
    <location>
        <begin position="1"/>
        <end position="18"/>
    </location>
</feature>
<evidence type="ECO:0000313" key="3">
    <source>
        <dbReference type="Proteomes" id="UP000215767"/>
    </source>
</evidence>
<sequence>MTDQDQAPDSDSDTDDDDTKTGKTVLANFPKYFQRCGKNNNWGWIATAVMIGNFFGTGPLESRQNKSWTQSFLANRICNGQNVSGNPDTALNNVFADNPAITNDPAAQTYGMARAMIKQGLPVVIAWLDPRTSKALPGFVVAVYGYAGARWYFGDPSRVAVSENSALPSPAKGVKANLRFFYSRKPPMGTPPT</sequence>